<reference evidence="14 15" key="1">
    <citation type="submission" date="2005-11" db="EMBL/GenBank/DDBJ databases">
        <title>The complete genome sequence of Lawsonia intracellularis: the causative agent of proliferative enteropathy.</title>
        <authorList>
            <person name="Kaur K."/>
            <person name="Zhang Q."/>
            <person name="Beckler D."/>
            <person name="Munir S."/>
            <person name="Li L."/>
            <person name="Kinsley K."/>
            <person name="Herron L."/>
            <person name="Peterson A."/>
            <person name="May B."/>
            <person name="Singh S."/>
            <person name="Gebhart C."/>
            <person name="Kapur V."/>
        </authorList>
    </citation>
    <scope>NUCLEOTIDE SEQUENCE [LARGE SCALE GENOMIC DNA]</scope>
    <source>
        <strain evidence="14 15">PHE/MN1-00</strain>
    </source>
</reference>
<dbReference type="InterPro" id="IPR017900">
    <property type="entry name" value="4Fe4S_Fe_S_CS"/>
</dbReference>
<feature type="binding site" evidence="10">
    <location>
        <position position="64"/>
    </location>
    <ligand>
        <name>thiamine diphosphate</name>
        <dbReference type="ChEBI" id="CHEBI:58937"/>
    </ligand>
</feature>
<dbReference type="GO" id="GO:0051539">
    <property type="term" value="F:4 iron, 4 sulfur cluster binding"/>
    <property type="evidence" value="ECO:0007669"/>
    <property type="project" value="UniProtKB-KW"/>
</dbReference>
<feature type="binding site" evidence="12">
    <location>
        <position position="819"/>
    </location>
    <ligand>
        <name>[4Fe-4S] cluster</name>
        <dbReference type="ChEBI" id="CHEBI:49883"/>
        <label>3</label>
    </ligand>
</feature>
<dbReference type="FunFam" id="3.40.50.920:FF:000007">
    <property type="entry name" value="Pyruvate:ferredoxin (Flavodoxin) oxidoreductase"/>
    <property type="match status" value="1"/>
</dbReference>
<dbReference type="Pfam" id="PF17147">
    <property type="entry name" value="PFOR_II"/>
    <property type="match status" value="1"/>
</dbReference>
<dbReference type="GO" id="GO:0006979">
    <property type="term" value="P:response to oxidative stress"/>
    <property type="evidence" value="ECO:0007669"/>
    <property type="project" value="TreeGrafter"/>
</dbReference>
<dbReference type="SUPFAM" id="SSF54862">
    <property type="entry name" value="4Fe-4S ferredoxins"/>
    <property type="match status" value="1"/>
</dbReference>
<dbReference type="EC" id="1.2.7.1" evidence="9"/>
<dbReference type="FunFam" id="3.30.70.20:FF:000022">
    <property type="entry name" value="Pyruvate:ferredoxin (Flavodoxin) oxidoreductase"/>
    <property type="match status" value="1"/>
</dbReference>
<keyword evidence="5 9" id="KW-0249">Electron transport</keyword>
<evidence type="ECO:0000256" key="11">
    <source>
        <dbReference type="PIRSR" id="PIRSR000159-2"/>
    </source>
</evidence>
<feature type="binding site" evidence="12">
    <location>
        <position position="816"/>
    </location>
    <ligand>
        <name>[4Fe-4S] cluster</name>
        <dbReference type="ChEBI" id="CHEBI:49883"/>
        <label>3</label>
    </ligand>
</feature>
<dbReference type="InterPro" id="IPR011895">
    <property type="entry name" value="Pyrv_flavodox_OxRed"/>
</dbReference>
<dbReference type="PIRSF" id="PIRSF000159">
    <property type="entry name" value="NifJ"/>
    <property type="match status" value="1"/>
</dbReference>
<keyword evidence="3 12" id="KW-0004">4Fe-4S</keyword>
<dbReference type="Pfam" id="PF10371">
    <property type="entry name" value="EKR"/>
    <property type="match status" value="1"/>
</dbReference>
<dbReference type="NCBIfam" id="TIGR02176">
    <property type="entry name" value="pyruv_ox_red"/>
    <property type="match status" value="1"/>
</dbReference>
<dbReference type="FunFam" id="3.40.50.970:FF:000012">
    <property type="entry name" value="Pyruvate:ferredoxin (Flavodoxin) oxidoreductase"/>
    <property type="match status" value="1"/>
</dbReference>
<dbReference type="InterPro" id="IPR019752">
    <property type="entry name" value="Pyrv/ketoisovalerate_OxRed_cat"/>
</dbReference>
<evidence type="ECO:0000256" key="9">
    <source>
        <dbReference type="PIRNR" id="PIRNR000159"/>
    </source>
</evidence>
<feature type="binding site" evidence="12">
    <location>
        <position position="758"/>
    </location>
    <ligand>
        <name>[4Fe-4S] cluster</name>
        <dbReference type="ChEBI" id="CHEBI:49883"/>
        <label>1</label>
    </ligand>
</feature>
<evidence type="ECO:0000256" key="3">
    <source>
        <dbReference type="ARBA" id="ARBA00022485"/>
    </source>
</evidence>
<dbReference type="eggNOG" id="COG0674">
    <property type="taxonomic scope" value="Bacteria"/>
</dbReference>
<feature type="binding site" evidence="10">
    <location>
        <position position="114"/>
    </location>
    <ligand>
        <name>pyruvate</name>
        <dbReference type="ChEBI" id="CHEBI:15361"/>
    </ligand>
</feature>
<dbReference type="Gene3D" id="3.40.50.920">
    <property type="match status" value="1"/>
</dbReference>
<dbReference type="Pfam" id="PF02775">
    <property type="entry name" value="TPP_enzyme_C"/>
    <property type="match status" value="1"/>
</dbReference>
<feature type="site" description="Important for catalytic activity" evidence="11">
    <location>
        <position position="114"/>
    </location>
</feature>
<feature type="binding site" evidence="10">
    <location>
        <position position="31"/>
    </location>
    <ligand>
        <name>pyruvate</name>
        <dbReference type="ChEBI" id="CHEBI:15361"/>
    </ligand>
</feature>
<keyword evidence="7 12" id="KW-0408">Iron</keyword>
<dbReference type="CDD" id="cd03377">
    <property type="entry name" value="TPP_PFOR_PNO"/>
    <property type="match status" value="1"/>
</dbReference>
<feature type="binding site" evidence="12">
    <location>
        <position position="754"/>
    </location>
    <ligand>
        <name>[4Fe-4S] cluster</name>
        <dbReference type="ChEBI" id="CHEBI:49883"/>
        <label>2</label>
    </ligand>
</feature>
<dbReference type="SUPFAM" id="SSF52922">
    <property type="entry name" value="TK C-terminal domain-like"/>
    <property type="match status" value="1"/>
</dbReference>
<dbReference type="PANTHER" id="PTHR32154:SF0">
    <property type="entry name" value="PYRUVATE-FLAVODOXIN OXIDOREDUCTASE-RELATED"/>
    <property type="match status" value="1"/>
</dbReference>
<evidence type="ECO:0000256" key="8">
    <source>
        <dbReference type="ARBA" id="ARBA00023014"/>
    </source>
</evidence>
<organism evidence="14 15">
    <name type="scientific">Lawsonia intracellularis (strain PHE/MN1-00)</name>
    <dbReference type="NCBI Taxonomy" id="363253"/>
    <lineage>
        <taxon>Bacteria</taxon>
        <taxon>Pseudomonadati</taxon>
        <taxon>Thermodesulfobacteriota</taxon>
        <taxon>Desulfovibrionia</taxon>
        <taxon>Desulfovibrionales</taxon>
        <taxon>Desulfovibrionaceae</taxon>
        <taxon>Lawsonia</taxon>
    </lineage>
</organism>
<evidence type="ECO:0000256" key="6">
    <source>
        <dbReference type="ARBA" id="ARBA00023002"/>
    </source>
</evidence>
<evidence type="ECO:0000256" key="7">
    <source>
        <dbReference type="ARBA" id="ARBA00023004"/>
    </source>
</evidence>
<proteinExistence type="inferred from homology"/>
<dbReference type="STRING" id="363253.LI0278"/>
<evidence type="ECO:0000313" key="15">
    <source>
        <dbReference type="Proteomes" id="UP000002430"/>
    </source>
</evidence>
<dbReference type="eggNOG" id="COG1013">
    <property type="taxonomic scope" value="Bacteria"/>
</dbReference>
<dbReference type="Gene3D" id="3.40.920.10">
    <property type="entry name" value="Pyruvate-ferredoxin oxidoreductase, PFOR, domain III"/>
    <property type="match status" value="1"/>
</dbReference>
<dbReference type="Gene3D" id="3.40.50.970">
    <property type="match status" value="2"/>
</dbReference>
<comment type="catalytic activity">
    <reaction evidence="9">
        <text>2 oxidized [2Fe-2S]-[ferredoxin] + pyruvate + CoA = 2 reduced [2Fe-2S]-[ferredoxin] + acetyl-CoA + CO2 + H(+)</text>
        <dbReference type="Rhea" id="RHEA:12765"/>
        <dbReference type="Rhea" id="RHEA-COMP:10000"/>
        <dbReference type="Rhea" id="RHEA-COMP:10001"/>
        <dbReference type="ChEBI" id="CHEBI:15361"/>
        <dbReference type="ChEBI" id="CHEBI:15378"/>
        <dbReference type="ChEBI" id="CHEBI:16526"/>
        <dbReference type="ChEBI" id="CHEBI:33737"/>
        <dbReference type="ChEBI" id="CHEBI:33738"/>
        <dbReference type="ChEBI" id="CHEBI:57287"/>
        <dbReference type="ChEBI" id="CHEBI:57288"/>
        <dbReference type="EC" id="1.2.7.1"/>
    </reaction>
</comment>
<keyword evidence="2 9" id="KW-0813">Transport</keyword>
<dbReference type="FunFam" id="3.40.50.970:FF:000041">
    <property type="entry name" value="Pyruvate:ferredoxin (Flavodoxin) oxidoreductase"/>
    <property type="match status" value="1"/>
</dbReference>
<dbReference type="Proteomes" id="UP000002430">
    <property type="component" value="Chromosome"/>
</dbReference>
<comment type="similarity">
    <text evidence="1 9">Belongs to the pyruvate:ferredoxin/flavodoxin oxidoreductase family.</text>
</comment>
<dbReference type="InterPro" id="IPR009014">
    <property type="entry name" value="Transketo_C/PFOR_II"/>
</dbReference>
<sequence>MAAKMKTMDGNAATTHIAYALSEVACVFPITPSSVMGETTDNWSAANKKNLMGQRVLVQELQSEAGAAGAVHGSLVAGALTCTFTSSQGLLLMIPNMYKIAGELLPAVFHVAARAIAAHALSIFGDQQDVMAVRQTGFSLLCSSSVQECMDLALVAHLSAIESRVPFCHFFDGFRTSHEVQKINVIEYEEIQKIVNWEKIHIFRKNAMNPEHPYQRGTAQNPDIYFQNRERSNPFYNAVPGIVIDSMQKVFSITGRQYQLFDYVGHPEADRIIIAMGSACEAITEVINTLNNQGQRLGLIKVRLYRPFSVEHLLRAIPPTVESITVLDRTKEPGALGDPLYLDVCTAFMETRDVKHPHIISGRYGLGSKDFTPAMIKAVYDNMLPNNRKNHFVVGIKDDVTHTSLDISDNFDTVPPGTIQCKFFGFGSDGTVGANKQAVKIIGDNTDKYVQAYFAYDSKKSGGFTASHLRFGDHPIRSTYLVTQADYIACHHPAYVIQYDVLEGIKEGGIFVLNSSWNTIEDLERELPPPMKRTIARKKLRFYNIDAVKIASEVGLGGRINMIMQTAFFKLANIIPFEKAIELLKQSIQETYKSKGEDVVKINYTAVDNTVSALNEIQVPSTWADASTEFVIPRYKNVPEYIKTFVEPILTEKGDMLPVSSFTPDGIVPLGTAAYEKRAIAIDIPEWIADNCIQCFQCSYVCPHACIRPVLATEEELIGAPETFVTKDAIGKELKGLKMRIQVYPEDCVGCGSCADVCPSKPKSLIMMPLETQRQEQVINLDFAQKHISLKDNLMPRDTLKGSQLQQPLLEFSGACAGCGETPYVKLLTQMFGERMFIANATGCSTIWGGSAPTAPYCTNKDGHGPTWGNSLFEDGAEYGLGISLAIQQRRAKLAELIKEALTIEGISTELTNALNGWLEHQEDVDLSKKFGQDITTILSNTPTNPIFAQILEREDLFTKKSFWIIGGDGWAYDIGFGGLDHVIASGNDINILVLDTEVYSNTGGQSSKSTPLSAVAKFAASGKRTTKKDLGRMAMTYGYVYVASVSMGANKQQLLKAFKEAEAYKGPSIIIAYAPCIEQGIRKGMGKSMEESKLAVDCGYWPLYRFNPELAKQGKQPLILDSKAPDGNLRTFLAGENRYAQLEKNDPETANKLHEELNKEYNDRYRLLKQLSELTVTASEDPLLQR</sequence>
<feature type="domain" description="4Fe-4S ferredoxin-type" evidence="13">
    <location>
        <begin position="739"/>
        <end position="770"/>
    </location>
</feature>
<feature type="site" description="Important for catalytic activity" evidence="11">
    <location>
        <position position="64"/>
    </location>
</feature>
<feature type="binding site" evidence="10">
    <location>
        <position position="844"/>
    </location>
    <ligand>
        <name>thiamine diphosphate</name>
        <dbReference type="ChEBI" id="CHEBI:58937"/>
    </ligand>
</feature>
<feature type="site" description="Important for catalytic activity" evidence="11">
    <location>
        <position position="31"/>
    </location>
</feature>
<evidence type="ECO:0000256" key="5">
    <source>
        <dbReference type="ARBA" id="ARBA00022982"/>
    </source>
</evidence>
<dbReference type="InterPro" id="IPR011766">
    <property type="entry name" value="TPP_enzyme_TPP-bd"/>
</dbReference>
<keyword evidence="8 12" id="KW-0411">Iron-sulfur</keyword>
<dbReference type="Pfam" id="PF01855">
    <property type="entry name" value="POR_N"/>
    <property type="match status" value="1"/>
</dbReference>
<dbReference type="Gene3D" id="4.10.780.10">
    <property type="entry name" value="Pyruvate-flavodoxin oxidoreductase, EKR domain"/>
    <property type="match status" value="1"/>
</dbReference>
<dbReference type="GO" id="GO:0019164">
    <property type="term" value="F:pyruvate synthase activity"/>
    <property type="evidence" value="ECO:0007669"/>
    <property type="project" value="UniProtKB-EC"/>
</dbReference>
<evidence type="ECO:0000259" key="13">
    <source>
        <dbReference type="PROSITE" id="PS51379"/>
    </source>
</evidence>
<keyword evidence="4 12" id="KW-0479">Metal-binding</keyword>
<dbReference type="InterPro" id="IPR017896">
    <property type="entry name" value="4Fe4S_Fe-S-bd"/>
</dbReference>
<accession>Q1MRP2</accession>
<dbReference type="SUPFAM" id="SSF52518">
    <property type="entry name" value="Thiamin diphosphate-binding fold (THDP-binding)"/>
    <property type="match status" value="2"/>
</dbReference>
<dbReference type="eggNOG" id="COG1145">
    <property type="taxonomic scope" value="Bacteria"/>
</dbReference>
<dbReference type="InterPro" id="IPR050722">
    <property type="entry name" value="Pyruvate:ferred/Flavod_OxRd"/>
</dbReference>
<keyword evidence="15" id="KW-1185">Reference proteome</keyword>
<keyword evidence="6 9" id="KW-0560">Oxidoreductase</keyword>
<dbReference type="Gene3D" id="3.30.70.20">
    <property type="match status" value="1"/>
</dbReference>
<dbReference type="HOGENOM" id="CLU_002569_0_0_7"/>
<feature type="binding site" evidence="12">
    <location>
        <position position="748"/>
    </location>
    <ligand>
        <name>[4Fe-4S] cluster</name>
        <dbReference type="ChEBI" id="CHEBI:49883"/>
        <label>2</label>
    </ligand>
</feature>
<keyword evidence="14" id="KW-0670">Pyruvate</keyword>
<dbReference type="AlphaFoldDB" id="Q1MRP2"/>
<dbReference type="GO" id="GO:0030976">
    <property type="term" value="F:thiamine pyrophosphate binding"/>
    <property type="evidence" value="ECO:0007669"/>
    <property type="project" value="InterPro"/>
</dbReference>
<protein>
    <recommendedName>
        <fullName evidence="9">Pyruvate:ferredoxin oxidoreductase</fullName>
        <ecNumber evidence="9">1.2.7.1</ecNumber>
    </recommendedName>
    <alternativeName>
        <fullName evidence="9">Pyruvate synthase</fullName>
    </alternativeName>
</protein>
<feature type="binding site" evidence="12">
    <location>
        <position position="1077"/>
    </location>
    <ligand>
        <name>[4Fe-4S] cluster</name>
        <dbReference type="ChEBI" id="CHEBI:49883"/>
        <label>3</label>
    </ligand>
</feature>
<feature type="binding site" evidence="10">
    <location>
        <begin position="968"/>
        <end position="971"/>
    </location>
    <ligand>
        <name>thiamine diphosphate</name>
        <dbReference type="ChEBI" id="CHEBI:58937"/>
    </ligand>
</feature>
<feature type="binding site" evidence="12">
    <location>
        <position position="698"/>
    </location>
    <ligand>
        <name>[4Fe-4S] cluster</name>
        <dbReference type="ChEBI" id="CHEBI:49883"/>
        <label>1</label>
    </ligand>
</feature>
<dbReference type="InterPro" id="IPR037112">
    <property type="entry name" value="Pyrv-flavodox_OxR_EKR_sf"/>
</dbReference>
<evidence type="ECO:0000256" key="4">
    <source>
        <dbReference type="ARBA" id="ARBA00022723"/>
    </source>
</evidence>
<dbReference type="eggNOG" id="COG1014">
    <property type="taxonomic scope" value="Bacteria"/>
</dbReference>
<dbReference type="KEGG" id="lip:LI0278"/>
<dbReference type="PROSITE" id="PS51379">
    <property type="entry name" value="4FE4S_FER_2"/>
    <property type="match status" value="2"/>
</dbReference>
<feature type="binding site" evidence="12">
    <location>
        <position position="751"/>
    </location>
    <ligand>
        <name>[4Fe-4S] cluster</name>
        <dbReference type="ChEBI" id="CHEBI:49883"/>
        <label>2</label>
    </ligand>
</feature>
<evidence type="ECO:0000313" key="14">
    <source>
        <dbReference type="EMBL" id="CAJ54334.1"/>
    </source>
</evidence>
<dbReference type="GO" id="GO:0022900">
    <property type="term" value="P:electron transport chain"/>
    <property type="evidence" value="ECO:0007669"/>
    <property type="project" value="InterPro"/>
</dbReference>
<name>Q1MRP2_LAWIP</name>
<dbReference type="SUPFAM" id="SSF53323">
    <property type="entry name" value="Pyruvate-ferredoxin oxidoreductase, PFOR, domain III"/>
    <property type="match status" value="1"/>
</dbReference>
<feature type="binding site" evidence="10">
    <location>
        <position position="821"/>
    </location>
    <ligand>
        <name>thiamine diphosphate</name>
        <dbReference type="ChEBI" id="CHEBI:58937"/>
    </ligand>
</feature>
<gene>
    <name evidence="14" type="primary">porA</name>
    <name evidence="14" type="ordered locus">LI0278</name>
</gene>
<dbReference type="InterPro" id="IPR029061">
    <property type="entry name" value="THDP-binding"/>
</dbReference>
<dbReference type="Pfam" id="PF01558">
    <property type="entry name" value="POR"/>
    <property type="match status" value="1"/>
</dbReference>
<dbReference type="PROSITE" id="PS00198">
    <property type="entry name" value="4FE4S_FER_1"/>
    <property type="match status" value="1"/>
</dbReference>
<dbReference type="Pfam" id="PF12838">
    <property type="entry name" value="Fer4_7"/>
    <property type="match status" value="1"/>
</dbReference>
<dbReference type="PANTHER" id="PTHR32154">
    <property type="entry name" value="PYRUVATE-FLAVODOXIN OXIDOREDUCTASE-RELATED"/>
    <property type="match status" value="1"/>
</dbReference>
<dbReference type="EMBL" id="AM180252">
    <property type="protein sequence ID" value="CAJ54334.1"/>
    <property type="molecule type" value="Genomic_DNA"/>
</dbReference>
<feature type="binding site" evidence="12">
    <location>
        <position position="692"/>
    </location>
    <ligand>
        <name>[4Fe-4S] cluster</name>
        <dbReference type="ChEBI" id="CHEBI:49883"/>
        <label>1</label>
    </ligand>
</feature>
<dbReference type="GO" id="GO:0005506">
    <property type="term" value="F:iron ion binding"/>
    <property type="evidence" value="ECO:0007669"/>
    <property type="project" value="InterPro"/>
</dbReference>
<dbReference type="InterPro" id="IPR033412">
    <property type="entry name" value="PFOR_II"/>
</dbReference>
<dbReference type="RefSeq" id="WP_011526363.1">
    <property type="nucleotide sequence ID" value="NC_008011.1"/>
</dbReference>
<dbReference type="CDD" id="cd07034">
    <property type="entry name" value="TPP_PYR_PFOR_IOR-alpha_like"/>
    <property type="match status" value="1"/>
</dbReference>
<feature type="binding site" evidence="12">
    <location>
        <position position="844"/>
    </location>
    <ligand>
        <name>[4Fe-4S] cluster</name>
        <dbReference type="ChEBI" id="CHEBI:49883"/>
        <label>3</label>
    </ligand>
</feature>
<dbReference type="InterPro" id="IPR002880">
    <property type="entry name" value="Pyrv_Fd/Flavodoxin_OxRdtase_N"/>
</dbReference>
<dbReference type="SMART" id="SM00890">
    <property type="entry name" value="EKR"/>
    <property type="match status" value="1"/>
</dbReference>
<feature type="binding site" evidence="12">
    <location>
        <position position="702"/>
    </location>
    <ligand>
        <name>[4Fe-4S] cluster</name>
        <dbReference type="ChEBI" id="CHEBI:49883"/>
        <label>2</label>
    </ligand>
</feature>
<evidence type="ECO:0000256" key="1">
    <source>
        <dbReference type="ARBA" id="ARBA00009032"/>
    </source>
</evidence>
<feature type="site" description="Important for catalytic activity" evidence="11">
    <location>
        <position position="1002"/>
    </location>
</feature>
<feature type="binding site" evidence="12">
    <location>
        <position position="695"/>
    </location>
    <ligand>
        <name>[4Fe-4S] cluster</name>
        <dbReference type="ChEBI" id="CHEBI:49883"/>
        <label>1</label>
    </ligand>
</feature>
<dbReference type="InterPro" id="IPR002869">
    <property type="entry name" value="Pyrv_flavodox_OxRed_cen"/>
</dbReference>
<evidence type="ECO:0000256" key="2">
    <source>
        <dbReference type="ARBA" id="ARBA00022448"/>
    </source>
</evidence>
<feature type="domain" description="4Fe-4S ferredoxin-type" evidence="13">
    <location>
        <begin position="683"/>
        <end position="712"/>
    </location>
</feature>
<comment type="cofactor">
    <cofactor evidence="12">
        <name>[4Fe-4S] cluster</name>
        <dbReference type="ChEBI" id="CHEBI:49883"/>
    </cofactor>
    <text evidence="12">Binds 3 [4Fe-4S] clusters per subunit.</text>
</comment>
<dbReference type="InterPro" id="IPR019456">
    <property type="entry name" value="Pyrv-flavodox_OxRtase_EKR"/>
</dbReference>
<evidence type="ECO:0000256" key="12">
    <source>
        <dbReference type="PIRSR" id="PIRSR000159-50"/>
    </source>
</evidence>
<feature type="binding site" evidence="10">
    <location>
        <begin position="997"/>
        <end position="1002"/>
    </location>
    <ligand>
        <name>thiamine diphosphate</name>
        <dbReference type="ChEBI" id="CHEBI:58937"/>
    </ligand>
</feature>
<dbReference type="OrthoDB" id="9794954at2"/>
<dbReference type="FunFam" id="3.40.920.10:FF:000001">
    <property type="entry name" value="Pyruvate:ferredoxin (Flavodoxin) oxidoreductase"/>
    <property type="match status" value="1"/>
</dbReference>
<evidence type="ECO:0000256" key="10">
    <source>
        <dbReference type="PIRSR" id="PIRSR000159-1"/>
    </source>
</evidence>